<sequence>MSKEIRRLTQDDLAYYQNMQTGLDDDYMLWAFHRIISGPNHLFGLFVSDELVALSGFTVFKDHYAMLGRLRTDERYRKNGYGTEIVRYSLEQALLHPDVKWIGANTEQHNKASQAVLKKVGLPPVTLLYAAQTDSVSSLIKDDSTHWAEITDISEKADWIRRTYLDPSFDKKVFPLEAYYPFPVSEELFEGSLDDWHFYENADKSRCVILWEEFKGMNYLHVVYPWHDFMEQPGLFRTIQKNLKAAQQKDRDTVIWWDLSEREAALLPTDHPFDLPSPWILHGLSKEALLSDDVSESFERANTLIQDVEKELQDLEQIIEKETETLDALENQLHDHTNKE</sequence>
<accession>A0A1I1H1L9</accession>
<dbReference type="InterPro" id="IPR000182">
    <property type="entry name" value="GNAT_dom"/>
</dbReference>
<dbReference type="EMBL" id="FOLT01000003">
    <property type="protein sequence ID" value="SFC15313.1"/>
    <property type="molecule type" value="Genomic_DNA"/>
</dbReference>
<evidence type="ECO:0000259" key="2">
    <source>
        <dbReference type="PROSITE" id="PS51186"/>
    </source>
</evidence>
<evidence type="ECO:0000256" key="1">
    <source>
        <dbReference type="SAM" id="Coils"/>
    </source>
</evidence>
<dbReference type="CDD" id="cd04301">
    <property type="entry name" value="NAT_SF"/>
    <property type="match status" value="1"/>
</dbReference>
<evidence type="ECO:0000313" key="4">
    <source>
        <dbReference type="Proteomes" id="UP000199612"/>
    </source>
</evidence>
<dbReference type="STRING" id="753702.SAMN04488102_103236"/>
<name>A0A1I1H1L9_9LACT</name>
<reference evidence="4" key="1">
    <citation type="submission" date="2016-10" db="EMBL/GenBank/DDBJ databases">
        <authorList>
            <person name="Varghese N."/>
            <person name="Submissions S."/>
        </authorList>
    </citation>
    <scope>NUCLEOTIDE SEQUENCE [LARGE SCALE GENOMIC DNA]</scope>
    <source>
        <strain evidence="4">DSM 23664</strain>
    </source>
</reference>
<dbReference type="SUPFAM" id="SSF55729">
    <property type="entry name" value="Acyl-CoA N-acyltransferases (Nat)"/>
    <property type="match status" value="1"/>
</dbReference>
<dbReference type="Proteomes" id="UP000199612">
    <property type="component" value="Unassembled WGS sequence"/>
</dbReference>
<proteinExistence type="predicted"/>
<dbReference type="GO" id="GO:0016747">
    <property type="term" value="F:acyltransferase activity, transferring groups other than amino-acyl groups"/>
    <property type="evidence" value="ECO:0007669"/>
    <property type="project" value="InterPro"/>
</dbReference>
<protein>
    <submittedName>
        <fullName evidence="3">Acetyltransferase (GNAT) family protein</fullName>
    </submittedName>
</protein>
<keyword evidence="1" id="KW-0175">Coiled coil</keyword>
<organism evidence="3 4">
    <name type="scientific">Alkalibacterium subtropicum</name>
    <dbReference type="NCBI Taxonomy" id="753702"/>
    <lineage>
        <taxon>Bacteria</taxon>
        <taxon>Bacillati</taxon>
        <taxon>Bacillota</taxon>
        <taxon>Bacilli</taxon>
        <taxon>Lactobacillales</taxon>
        <taxon>Carnobacteriaceae</taxon>
        <taxon>Alkalibacterium</taxon>
    </lineage>
</organism>
<gene>
    <name evidence="3" type="ORF">SAMN04488102_103236</name>
</gene>
<dbReference type="OrthoDB" id="2423856at2"/>
<dbReference type="InterPro" id="IPR016181">
    <property type="entry name" value="Acyl_CoA_acyltransferase"/>
</dbReference>
<keyword evidence="4" id="KW-1185">Reference proteome</keyword>
<dbReference type="AlphaFoldDB" id="A0A1I1H1L9"/>
<keyword evidence="3" id="KW-0808">Transferase</keyword>
<feature type="coiled-coil region" evidence="1">
    <location>
        <begin position="298"/>
        <end position="339"/>
    </location>
</feature>
<dbReference type="Pfam" id="PF00583">
    <property type="entry name" value="Acetyltransf_1"/>
    <property type="match status" value="1"/>
</dbReference>
<dbReference type="RefSeq" id="WP_091529099.1">
    <property type="nucleotide sequence ID" value="NZ_FOLT01000003.1"/>
</dbReference>
<feature type="domain" description="N-acetyltransferase" evidence="2">
    <location>
        <begin position="3"/>
        <end position="143"/>
    </location>
</feature>
<dbReference type="Gene3D" id="3.40.630.30">
    <property type="match status" value="1"/>
</dbReference>
<dbReference type="PROSITE" id="PS51186">
    <property type="entry name" value="GNAT"/>
    <property type="match status" value="1"/>
</dbReference>
<evidence type="ECO:0000313" key="3">
    <source>
        <dbReference type="EMBL" id="SFC15313.1"/>
    </source>
</evidence>